<evidence type="ECO:0008006" key="3">
    <source>
        <dbReference type="Google" id="ProtNLM"/>
    </source>
</evidence>
<protein>
    <recommendedName>
        <fullName evidence="3">RNA-directed DNA polymerase from mobile element jockey</fullName>
    </recommendedName>
</protein>
<organism evidence="1 2">
    <name type="scientific">Apaloderma vittatum</name>
    <name type="common">Bar-tailed trogon</name>
    <dbReference type="NCBI Taxonomy" id="57397"/>
    <lineage>
        <taxon>Eukaryota</taxon>
        <taxon>Metazoa</taxon>
        <taxon>Chordata</taxon>
        <taxon>Craniata</taxon>
        <taxon>Vertebrata</taxon>
        <taxon>Euteleostomi</taxon>
        <taxon>Archelosauria</taxon>
        <taxon>Archosauria</taxon>
        <taxon>Dinosauria</taxon>
        <taxon>Saurischia</taxon>
        <taxon>Theropoda</taxon>
        <taxon>Coelurosauria</taxon>
        <taxon>Aves</taxon>
        <taxon>Neognathae</taxon>
        <taxon>Neoaves</taxon>
        <taxon>Telluraves</taxon>
        <taxon>Coraciimorphae</taxon>
        <taxon>Trogoniformes</taxon>
        <taxon>Trogonidae</taxon>
        <taxon>Apaloderma</taxon>
    </lineage>
</organism>
<dbReference type="PANTHER" id="PTHR33395:SF22">
    <property type="entry name" value="REVERSE TRANSCRIPTASE DOMAIN-CONTAINING PROTEIN"/>
    <property type="match status" value="1"/>
</dbReference>
<gene>
    <name evidence="1" type="ORF">N311_00801</name>
</gene>
<dbReference type="GO" id="GO:0061343">
    <property type="term" value="P:cell adhesion involved in heart morphogenesis"/>
    <property type="evidence" value="ECO:0007669"/>
    <property type="project" value="TreeGrafter"/>
</dbReference>
<sequence>KPKDWDQEKNVPPTIHEEIVRDLLLHVDIHKSKRPDGIHPRILRELAGVLTRRLSFIYQQSWLTGEVPADGKSANITPIYKNGRKDDLGNYRPVSLTSVPGKLVEQIILNSITQHTQDNQVI</sequence>
<dbReference type="PANTHER" id="PTHR33395">
    <property type="entry name" value="TRANSCRIPTASE, PUTATIVE-RELATED-RELATED"/>
    <property type="match status" value="1"/>
</dbReference>
<dbReference type="GO" id="GO:0007508">
    <property type="term" value="P:larval heart development"/>
    <property type="evidence" value="ECO:0007669"/>
    <property type="project" value="TreeGrafter"/>
</dbReference>
<dbReference type="AlphaFoldDB" id="A0A091N1R8"/>
<evidence type="ECO:0000313" key="2">
    <source>
        <dbReference type="Proteomes" id="UP000054244"/>
    </source>
</evidence>
<accession>A0A091N1R8</accession>
<proteinExistence type="predicted"/>
<dbReference type="Proteomes" id="UP000054244">
    <property type="component" value="Unassembled WGS sequence"/>
</dbReference>
<dbReference type="GO" id="GO:0031012">
    <property type="term" value="C:extracellular matrix"/>
    <property type="evidence" value="ECO:0007669"/>
    <property type="project" value="TreeGrafter"/>
</dbReference>
<feature type="non-terminal residue" evidence="1">
    <location>
        <position position="1"/>
    </location>
</feature>
<name>A0A091N1R8_APAVI</name>
<keyword evidence="2" id="KW-1185">Reference proteome</keyword>
<dbReference type="EMBL" id="KL374571">
    <property type="protein sequence ID" value="KFP82887.1"/>
    <property type="molecule type" value="Genomic_DNA"/>
</dbReference>
<reference evidence="1 2" key="1">
    <citation type="submission" date="2014-04" db="EMBL/GenBank/DDBJ databases">
        <title>Genome evolution of avian class.</title>
        <authorList>
            <person name="Zhang G."/>
            <person name="Li C."/>
        </authorList>
    </citation>
    <scope>NUCLEOTIDE SEQUENCE [LARGE SCALE GENOMIC DNA]</scope>
    <source>
        <strain evidence="1">BGI_N311</strain>
    </source>
</reference>
<evidence type="ECO:0000313" key="1">
    <source>
        <dbReference type="EMBL" id="KFP82887.1"/>
    </source>
</evidence>
<feature type="non-terminal residue" evidence="1">
    <location>
        <position position="122"/>
    </location>
</feature>